<keyword evidence="3 9" id="KW-0997">Cell inner membrane</keyword>
<evidence type="ECO:0000256" key="8">
    <source>
        <dbReference type="ARBA" id="ARBA00023306"/>
    </source>
</evidence>
<gene>
    <name evidence="9 11" type="primary">ftsQ</name>
    <name evidence="11" type="ORF">AW08_01682</name>
</gene>
<dbReference type="Gene3D" id="3.10.20.310">
    <property type="entry name" value="membrane protein fhac"/>
    <property type="match status" value="1"/>
</dbReference>
<dbReference type="STRING" id="1454001.AW08_01682"/>
<dbReference type="AlphaFoldDB" id="A0A011MYT3"/>
<dbReference type="GO" id="GO:0032153">
    <property type="term" value="C:cell division site"/>
    <property type="evidence" value="ECO:0007669"/>
    <property type="project" value="UniProtKB-UniRule"/>
</dbReference>
<evidence type="ECO:0000256" key="5">
    <source>
        <dbReference type="ARBA" id="ARBA00022692"/>
    </source>
</evidence>
<evidence type="ECO:0000256" key="6">
    <source>
        <dbReference type="ARBA" id="ARBA00022989"/>
    </source>
</evidence>
<dbReference type="InterPro" id="IPR005548">
    <property type="entry name" value="Cell_div_FtsQ/DivIB_C"/>
</dbReference>
<dbReference type="PANTHER" id="PTHR35851:SF1">
    <property type="entry name" value="CELL DIVISION PROTEIN FTSQ"/>
    <property type="match status" value="1"/>
</dbReference>
<comment type="subunit">
    <text evidence="9">Part of a complex composed of FtsB, FtsL and FtsQ.</text>
</comment>
<dbReference type="PANTHER" id="PTHR35851">
    <property type="entry name" value="CELL DIVISION PROTEIN FTSQ"/>
    <property type="match status" value="1"/>
</dbReference>
<dbReference type="EMBL" id="JFAX01000008">
    <property type="protein sequence ID" value="EXI67741.1"/>
    <property type="molecule type" value="Genomic_DNA"/>
</dbReference>
<protein>
    <recommendedName>
        <fullName evidence="9">Cell division protein FtsQ</fullName>
    </recommendedName>
</protein>
<evidence type="ECO:0000256" key="7">
    <source>
        <dbReference type="ARBA" id="ARBA00023136"/>
    </source>
</evidence>
<keyword evidence="4 9" id="KW-0132">Cell division</keyword>
<keyword evidence="6 9" id="KW-1133">Transmembrane helix</keyword>
<comment type="similarity">
    <text evidence="9">Belongs to the FtsQ/DivIB family. FtsQ subfamily.</text>
</comment>
<keyword evidence="2 9" id="KW-1003">Cell membrane</keyword>
<comment type="caution">
    <text evidence="11">The sequence shown here is derived from an EMBL/GenBank/DDBJ whole genome shotgun (WGS) entry which is preliminary data.</text>
</comment>
<dbReference type="PATRIC" id="fig|1454001.3.peg.1709"/>
<dbReference type="InterPro" id="IPR034746">
    <property type="entry name" value="POTRA"/>
</dbReference>
<evidence type="ECO:0000313" key="11">
    <source>
        <dbReference type="EMBL" id="EXI67741.1"/>
    </source>
</evidence>
<evidence type="ECO:0000256" key="9">
    <source>
        <dbReference type="HAMAP-Rule" id="MF_00911"/>
    </source>
</evidence>
<dbReference type="Proteomes" id="UP000020218">
    <property type="component" value="Unassembled WGS sequence"/>
</dbReference>
<dbReference type="Gene3D" id="3.40.50.11690">
    <property type="entry name" value="Cell division protein FtsQ/DivIB"/>
    <property type="match status" value="1"/>
</dbReference>
<dbReference type="PROSITE" id="PS51779">
    <property type="entry name" value="POTRA"/>
    <property type="match status" value="1"/>
</dbReference>
<reference evidence="11" key="1">
    <citation type="submission" date="2014-02" db="EMBL/GenBank/DDBJ databases">
        <title>Expanding our view of genomic diversity in Candidatus Accumulibacter clades.</title>
        <authorList>
            <person name="Skennerton C.T."/>
            <person name="Barr J.J."/>
            <person name="Slater F.R."/>
            <person name="Bond P.L."/>
            <person name="Tyson G.W."/>
        </authorList>
    </citation>
    <scope>NUCLEOTIDE SEQUENCE [LARGE SCALE GENOMIC DNA]</scope>
</reference>
<dbReference type="GO" id="GO:0005886">
    <property type="term" value="C:plasma membrane"/>
    <property type="evidence" value="ECO:0007669"/>
    <property type="project" value="UniProtKB-SubCell"/>
</dbReference>
<dbReference type="InterPro" id="IPR013685">
    <property type="entry name" value="POTRA_FtsQ_type"/>
</dbReference>
<dbReference type="InterPro" id="IPR045335">
    <property type="entry name" value="FtsQ_C_sf"/>
</dbReference>
<proteinExistence type="inferred from homology"/>
<dbReference type="GO" id="GO:0090529">
    <property type="term" value="P:cell septum assembly"/>
    <property type="evidence" value="ECO:0007669"/>
    <property type="project" value="InterPro"/>
</dbReference>
<evidence type="ECO:0000259" key="10">
    <source>
        <dbReference type="PROSITE" id="PS51779"/>
    </source>
</evidence>
<organism evidence="11 12">
    <name type="scientific">Candidatus Accumulibacter adjunctus</name>
    <dbReference type="NCBI Taxonomy" id="1454001"/>
    <lineage>
        <taxon>Bacteria</taxon>
        <taxon>Pseudomonadati</taxon>
        <taxon>Pseudomonadota</taxon>
        <taxon>Betaproteobacteria</taxon>
        <taxon>Candidatus Accumulibacter</taxon>
    </lineage>
</organism>
<keyword evidence="5 9" id="KW-0812">Transmembrane</keyword>
<dbReference type="Pfam" id="PF03799">
    <property type="entry name" value="FtsQ_DivIB_C"/>
    <property type="match status" value="1"/>
</dbReference>
<comment type="function">
    <text evidence="9">Essential cell division protein. May link together the upstream cell division proteins, which are predominantly cytoplasmic, with the downstream cell division proteins, which are predominantly periplasmic. May control correct divisome assembly.</text>
</comment>
<dbReference type="HAMAP" id="MF_00911">
    <property type="entry name" value="FtsQ_subfam"/>
    <property type="match status" value="1"/>
</dbReference>
<dbReference type="Pfam" id="PF08478">
    <property type="entry name" value="POTRA_1"/>
    <property type="match status" value="1"/>
</dbReference>
<keyword evidence="12" id="KW-1185">Reference proteome</keyword>
<evidence type="ECO:0000313" key="12">
    <source>
        <dbReference type="Proteomes" id="UP000020218"/>
    </source>
</evidence>
<keyword evidence="7 9" id="KW-0472">Membrane</keyword>
<evidence type="ECO:0000256" key="1">
    <source>
        <dbReference type="ARBA" id="ARBA00004370"/>
    </source>
</evidence>
<evidence type="ECO:0000256" key="2">
    <source>
        <dbReference type="ARBA" id="ARBA00022475"/>
    </source>
</evidence>
<keyword evidence="8 9" id="KW-0131">Cell cycle</keyword>
<evidence type="ECO:0000256" key="3">
    <source>
        <dbReference type="ARBA" id="ARBA00022519"/>
    </source>
</evidence>
<name>A0A011MYT3_9PROT</name>
<dbReference type="InterPro" id="IPR026579">
    <property type="entry name" value="FtsQ"/>
</dbReference>
<sequence>MWHKPHLLKAIADLLLLAAAAALLAAALVWGSARLRLFPLAEVQVLGELRVVQRHELEEALAGLLRGNFFTVDLEALRRALEDLPWVRRAELWRRWPSRIEVRIEEQKAAAHWGDGHGELVNIFGEVFAASLPDEQRLPKLSGPSGSSREVLRRHGEFVELLKPASLRPAQLSLSPRLAWAVKLEDGMLVELGREQAKAPIRTRLQRFVEYYPTMPDARHGRPVAVDMRYPNGFALRFAASAVQEVKGKR</sequence>
<evidence type="ECO:0000256" key="4">
    <source>
        <dbReference type="ARBA" id="ARBA00022618"/>
    </source>
</evidence>
<dbReference type="GO" id="GO:0043093">
    <property type="term" value="P:FtsZ-dependent cytokinesis"/>
    <property type="evidence" value="ECO:0007669"/>
    <property type="project" value="UniProtKB-UniRule"/>
</dbReference>
<comment type="subcellular location">
    <subcellularLocation>
        <location evidence="9">Cell inner membrane</location>
        <topology evidence="9">Single-pass type II membrane protein</topology>
    </subcellularLocation>
    <subcellularLocation>
        <location evidence="1">Membrane</location>
    </subcellularLocation>
    <text evidence="9">Localizes to the division septum.</text>
</comment>
<feature type="domain" description="POTRA" evidence="10">
    <location>
        <begin position="38"/>
        <end position="107"/>
    </location>
</feature>
<accession>A0A011MYT3</accession>